<evidence type="ECO:0000313" key="2">
    <source>
        <dbReference type="EMBL" id="ETD23874.1"/>
    </source>
</evidence>
<reference evidence="2 3" key="1">
    <citation type="journal article" date="2014" name="Genome Announc.">
        <title>Draft genome sequences of six enterohepatic helicobacter species isolated from humans and one from rhesus macaques.</title>
        <authorList>
            <person name="Shen Z."/>
            <person name="Sheh A."/>
            <person name="Young S.K."/>
            <person name="Abouelliel A."/>
            <person name="Ward D.V."/>
            <person name="Earl A.M."/>
            <person name="Fox J.G."/>
        </authorList>
    </citation>
    <scope>NUCLEOTIDE SEQUENCE [LARGE SCALE GENOMIC DNA]</scope>
    <source>
        <strain evidence="2 3">MIT 99-5501</strain>
    </source>
</reference>
<dbReference type="AlphaFoldDB" id="V8C939"/>
<organism evidence="2 3">
    <name type="scientific">Helicobacter macacae MIT 99-5501</name>
    <dbReference type="NCBI Taxonomy" id="1357400"/>
    <lineage>
        <taxon>Bacteria</taxon>
        <taxon>Pseudomonadati</taxon>
        <taxon>Campylobacterota</taxon>
        <taxon>Epsilonproteobacteria</taxon>
        <taxon>Campylobacterales</taxon>
        <taxon>Helicobacteraceae</taxon>
        <taxon>Helicobacter</taxon>
    </lineage>
</organism>
<dbReference type="InterPro" id="IPR008407">
    <property type="entry name" value="Brnchd-chn_aa_trnsp_AzlD"/>
</dbReference>
<feature type="transmembrane region" description="Helical" evidence="1">
    <location>
        <begin position="43"/>
        <end position="64"/>
    </location>
</feature>
<protein>
    <recommendedName>
        <fullName evidence="4">Branched-chain amino acid transporter AzlD</fullName>
    </recommendedName>
</protein>
<keyword evidence="1" id="KW-1133">Transmembrane helix</keyword>
<sequence length="149" mass="15844">MENSLNSTAGCFLGLDSFLGFFGFSDCAKSILTQDNLLILKSLAILFVVFVATIASRFAPFVVFAKGNVPKRLLSLGEALPPAMIGMLLVYCFKDTDFTSSPFGLNELAGIALVVLLYVVSRLGVLCVIGGTAGYMVLVQSEALSRVFG</sequence>
<evidence type="ECO:0008006" key="4">
    <source>
        <dbReference type="Google" id="ProtNLM"/>
    </source>
</evidence>
<dbReference type="Pfam" id="PF05437">
    <property type="entry name" value="AzlD"/>
    <property type="match status" value="1"/>
</dbReference>
<proteinExistence type="predicted"/>
<dbReference type="STRING" id="1357400.HMPREF2086_00620"/>
<accession>V8C939</accession>
<dbReference type="RefSeq" id="WP_023927345.1">
    <property type="nucleotide sequence ID" value="NZ_KI669454.1"/>
</dbReference>
<dbReference type="EMBL" id="AZJI01000004">
    <property type="protein sequence ID" value="ETD23874.1"/>
    <property type="molecule type" value="Genomic_DNA"/>
</dbReference>
<keyword evidence="1" id="KW-0812">Transmembrane</keyword>
<dbReference type="PATRIC" id="fig|1357400.3.peg.853"/>
<feature type="transmembrane region" description="Helical" evidence="1">
    <location>
        <begin position="73"/>
        <end position="91"/>
    </location>
</feature>
<comment type="caution">
    <text evidence="2">The sequence shown here is derived from an EMBL/GenBank/DDBJ whole genome shotgun (WGS) entry which is preliminary data.</text>
</comment>
<dbReference type="HOGENOM" id="CLU_144816_1_0_7"/>
<keyword evidence="3" id="KW-1185">Reference proteome</keyword>
<keyword evidence="1" id="KW-0472">Membrane</keyword>
<feature type="transmembrane region" description="Helical" evidence="1">
    <location>
        <begin position="111"/>
        <end position="138"/>
    </location>
</feature>
<dbReference type="Proteomes" id="UP000018731">
    <property type="component" value="Unassembled WGS sequence"/>
</dbReference>
<evidence type="ECO:0000256" key="1">
    <source>
        <dbReference type="SAM" id="Phobius"/>
    </source>
</evidence>
<name>V8C939_9HELI</name>
<dbReference type="eggNOG" id="COG1687">
    <property type="taxonomic scope" value="Bacteria"/>
</dbReference>
<gene>
    <name evidence="2" type="ORF">HMPREF2086_00620</name>
</gene>
<dbReference type="OrthoDB" id="5324916at2"/>
<evidence type="ECO:0000313" key="3">
    <source>
        <dbReference type="Proteomes" id="UP000018731"/>
    </source>
</evidence>